<feature type="transmembrane region" description="Helical" evidence="6">
    <location>
        <begin position="135"/>
        <end position="156"/>
    </location>
</feature>
<evidence type="ECO:0000313" key="8">
    <source>
        <dbReference type="Proteomes" id="UP000249377"/>
    </source>
</evidence>
<dbReference type="GO" id="GO:0016020">
    <property type="term" value="C:membrane"/>
    <property type="evidence" value="ECO:0007669"/>
    <property type="project" value="UniProtKB-SubCell"/>
</dbReference>
<feature type="transmembrane region" description="Helical" evidence="6">
    <location>
        <begin position="103"/>
        <end position="123"/>
    </location>
</feature>
<dbReference type="InterPro" id="IPR004307">
    <property type="entry name" value="TspO_MBR"/>
</dbReference>
<dbReference type="GO" id="GO:0033013">
    <property type="term" value="P:tetrapyrrole metabolic process"/>
    <property type="evidence" value="ECO:0007669"/>
    <property type="project" value="UniProtKB-ARBA"/>
</dbReference>
<dbReference type="PIRSF" id="PIRSF005859">
    <property type="entry name" value="PBR"/>
    <property type="match status" value="1"/>
</dbReference>
<feature type="transmembrane region" description="Helical" evidence="6">
    <location>
        <begin position="7"/>
        <end position="27"/>
    </location>
</feature>
<dbReference type="PANTHER" id="PTHR10057">
    <property type="entry name" value="PERIPHERAL-TYPE BENZODIAZEPINE RECEPTOR"/>
    <property type="match status" value="1"/>
</dbReference>
<dbReference type="Gene3D" id="1.20.1260.100">
    <property type="entry name" value="TspO/MBR protein"/>
    <property type="match status" value="1"/>
</dbReference>
<dbReference type="CDD" id="cd15904">
    <property type="entry name" value="TSPO_MBR"/>
    <property type="match status" value="1"/>
</dbReference>
<evidence type="ECO:0000256" key="1">
    <source>
        <dbReference type="ARBA" id="ARBA00004141"/>
    </source>
</evidence>
<comment type="caution">
    <text evidence="7">The sequence shown here is derived from an EMBL/GenBank/DDBJ whole genome shotgun (WGS) entry which is preliminary data.</text>
</comment>
<protein>
    <submittedName>
        <fullName evidence="7">Tryptophan-rich sensory protein</fullName>
    </submittedName>
</protein>
<evidence type="ECO:0000313" key="7">
    <source>
        <dbReference type="EMBL" id="RAQ30597.1"/>
    </source>
</evidence>
<feature type="transmembrane region" description="Helical" evidence="6">
    <location>
        <begin position="80"/>
        <end position="97"/>
    </location>
</feature>
<comment type="subcellular location">
    <subcellularLocation>
        <location evidence="1">Membrane</location>
        <topology evidence="1">Multi-pass membrane protein</topology>
    </subcellularLocation>
</comment>
<proteinExistence type="inferred from homology"/>
<dbReference type="Pfam" id="PF03073">
    <property type="entry name" value="TspO_MBR"/>
    <property type="match status" value="1"/>
</dbReference>
<keyword evidence="3 6" id="KW-0812">Transmembrane</keyword>
<evidence type="ECO:0000256" key="5">
    <source>
        <dbReference type="ARBA" id="ARBA00023136"/>
    </source>
</evidence>
<evidence type="ECO:0000256" key="4">
    <source>
        <dbReference type="ARBA" id="ARBA00022989"/>
    </source>
</evidence>
<feature type="transmembrane region" description="Helical" evidence="6">
    <location>
        <begin position="47"/>
        <end position="68"/>
    </location>
</feature>
<sequence length="157" mass="17408">MKKINWFELLTSIVLAELVGALSALLSGNSGGLYPELNNPPLSPPGWLFPVVWGILYALMGIAAYLVYASDADGDKKREALKYYAAQLAVNFLWSIVFFRFQAFWAAVAVIVVLDLLIVATMLKMRRVRKAAVYLMVPYLIWTLFATYLAAGVAVLN</sequence>
<comment type="similarity">
    <text evidence="2">Belongs to the TspO/BZRP family.</text>
</comment>
<dbReference type="PANTHER" id="PTHR10057:SF0">
    <property type="entry name" value="TRANSLOCATOR PROTEIN"/>
    <property type="match status" value="1"/>
</dbReference>
<keyword evidence="4 6" id="KW-1133">Transmembrane helix</keyword>
<keyword evidence="8" id="KW-1185">Reference proteome</keyword>
<dbReference type="FunFam" id="1.20.1260.100:FF:000001">
    <property type="entry name" value="translocator protein 2"/>
    <property type="match status" value="1"/>
</dbReference>
<dbReference type="InterPro" id="IPR038330">
    <property type="entry name" value="TspO/MBR-related_sf"/>
</dbReference>
<evidence type="ECO:0000256" key="2">
    <source>
        <dbReference type="ARBA" id="ARBA00007524"/>
    </source>
</evidence>
<dbReference type="RefSeq" id="WP_112331792.1">
    <property type="nucleotide sequence ID" value="NZ_QLYR01000001.1"/>
</dbReference>
<gene>
    <name evidence="7" type="ORF">DPQ25_03660</name>
</gene>
<dbReference type="Proteomes" id="UP000249377">
    <property type="component" value="Unassembled WGS sequence"/>
</dbReference>
<evidence type="ECO:0000256" key="3">
    <source>
        <dbReference type="ARBA" id="ARBA00022692"/>
    </source>
</evidence>
<dbReference type="AlphaFoldDB" id="A0A328UFJ8"/>
<accession>A0A328UFJ8</accession>
<name>A0A328UFJ8_9FIRM</name>
<keyword evidence="5 6" id="KW-0472">Membrane</keyword>
<dbReference type="EMBL" id="QLYR01000001">
    <property type="protein sequence ID" value="RAQ30597.1"/>
    <property type="molecule type" value="Genomic_DNA"/>
</dbReference>
<evidence type="ECO:0000256" key="6">
    <source>
        <dbReference type="SAM" id="Phobius"/>
    </source>
</evidence>
<reference evidence="7 8" key="1">
    <citation type="submission" date="2018-06" db="EMBL/GenBank/DDBJ databases">
        <title>Noncontiguous genome sequence of Ruminococcaceae bacterium ASD2818.</title>
        <authorList>
            <person name="Chaplin A.V."/>
            <person name="Sokolova S.R."/>
            <person name="Kochetkova T.O."/>
            <person name="Goltsov A.Y."/>
            <person name="Trofimov D.Y."/>
            <person name="Efimov B.A."/>
        </authorList>
    </citation>
    <scope>NUCLEOTIDE SEQUENCE [LARGE SCALE GENOMIC DNA]</scope>
    <source>
        <strain evidence="7 8">ASD2818</strain>
    </source>
</reference>
<organism evidence="7 8">
    <name type="scientific">Hydrogeniiclostridium mannosilyticum</name>
    <dbReference type="NCBI Taxonomy" id="2764322"/>
    <lineage>
        <taxon>Bacteria</taxon>
        <taxon>Bacillati</taxon>
        <taxon>Bacillota</taxon>
        <taxon>Clostridia</taxon>
        <taxon>Eubacteriales</taxon>
        <taxon>Acutalibacteraceae</taxon>
        <taxon>Hydrogeniiclostridium</taxon>
    </lineage>
</organism>